<evidence type="ECO:0000256" key="1">
    <source>
        <dbReference type="ARBA" id="ARBA00003875"/>
    </source>
</evidence>
<name>A0ABQ0L6H2_MYCCL</name>
<evidence type="ECO:0000256" key="4">
    <source>
        <dbReference type="ARBA" id="ARBA00023157"/>
    </source>
</evidence>
<keyword evidence="4" id="KW-1015">Disulfide bond</keyword>
<dbReference type="EMBL" id="DF842749">
    <property type="protein sequence ID" value="GAT46759.1"/>
    <property type="molecule type" value="Genomic_DNA"/>
</dbReference>
<protein>
    <recommendedName>
        <fullName evidence="7">CHCH domain-containing protein</fullName>
    </recommendedName>
</protein>
<accession>A0ABQ0L6H2</accession>
<evidence type="ECO:0000313" key="6">
    <source>
        <dbReference type="Proteomes" id="UP000815677"/>
    </source>
</evidence>
<evidence type="ECO:0000313" key="5">
    <source>
        <dbReference type="EMBL" id="GAT46759.1"/>
    </source>
</evidence>
<comment type="function">
    <text evidence="1">Required for the assembly of cytochrome c oxidase.</text>
</comment>
<dbReference type="InterPro" id="IPR009069">
    <property type="entry name" value="Cys_alpha_HP_mot_SF"/>
</dbReference>
<evidence type="ECO:0000256" key="2">
    <source>
        <dbReference type="ARBA" id="ARBA00004569"/>
    </source>
</evidence>
<organism evidence="5 6">
    <name type="scientific">Mycena chlorophos</name>
    <name type="common">Agaric fungus</name>
    <name type="synonym">Agaricus chlorophos</name>
    <dbReference type="NCBI Taxonomy" id="658473"/>
    <lineage>
        <taxon>Eukaryota</taxon>
        <taxon>Fungi</taxon>
        <taxon>Dikarya</taxon>
        <taxon>Basidiomycota</taxon>
        <taxon>Agaricomycotina</taxon>
        <taxon>Agaricomycetes</taxon>
        <taxon>Agaricomycetidae</taxon>
        <taxon>Agaricales</taxon>
        <taxon>Marasmiineae</taxon>
        <taxon>Mycenaceae</taxon>
        <taxon>Mycena</taxon>
    </lineage>
</organism>
<evidence type="ECO:0000256" key="3">
    <source>
        <dbReference type="ARBA" id="ARBA00023128"/>
    </source>
</evidence>
<evidence type="ECO:0008006" key="7">
    <source>
        <dbReference type="Google" id="ProtNLM"/>
    </source>
</evidence>
<reference evidence="5" key="1">
    <citation type="submission" date="2014-09" db="EMBL/GenBank/DDBJ databases">
        <title>Genome sequence of the luminous mushroom Mycena chlorophos for searching fungal bioluminescence genes.</title>
        <authorList>
            <person name="Tanaka Y."/>
            <person name="Kasuga D."/>
            <person name="Oba Y."/>
            <person name="Hase S."/>
            <person name="Sato K."/>
            <person name="Oba Y."/>
            <person name="Sakakibara Y."/>
        </authorList>
    </citation>
    <scope>NUCLEOTIDE SEQUENCE</scope>
</reference>
<proteinExistence type="predicted"/>
<dbReference type="SUPFAM" id="SSF47072">
    <property type="entry name" value="Cysteine alpha-hairpin motif"/>
    <property type="match status" value="1"/>
</dbReference>
<dbReference type="Gene3D" id="1.10.287.1130">
    <property type="entry name" value="CytochromE C oxidase copper chaperone"/>
    <property type="match status" value="1"/>
</dbReference>
<keyword evidence="3" id="KW-0496">Mitochondrion</keyword>
<dbReference type="InterPro" id="IPR051040">
    <property type="entry name" value="COX23"/>
</dbReference>
<dbReference type="PANTHER" id="PTHR46811:SF1">
    <property type="entry name" value="COILED-COIL-HELIX-COILED-COIL-HELIX DOMAIN-CONTAINING PROTEIN 7"/>
    <property type="match status" value="1"/>
</dbReference>
<dbReference type="Proteomes" id="UP000815677">
    <property type="component" value="Unassembled WGS sequence"/>
</dbReference>
<gene>
    <name evidence="5" type="ORF">MCHLO_04258</name>
</gene>
<comment type="subcellular location">
    <subcellularLocation>
        <location evidence="2">Mitochondrion intermembrane space</location>
    </subcellularLocation>
</comment>
<keyword evidence="6" id="KW-1185">Reference proteome</keyword>
<dbReference type="PROSITE" id="PS51808">
    <property type="entry name" value="CHCH"/>
    <property type="match status" value="1"/>
</dbReference>
<sequence>MSTESKLPQPQENVQPKDYKAAFKGQEASKFVDPCAAAAKASLKCMDLNDYDRDKCMDYFEAYRDCKAAWLEKRKDDRRNGRSD</sequence>
<dbReference type="PANTHER" id="PTHR46811">
    <property type="entry name" value="COILED-COIL-HELIX-COILED-COIL-HELIX DOMAIN-CONTAINING PROTEIN 7"/>
    <property type="match status" value="1"/>
</dbReference>